<evidence type="ECO:0000313" key="1">
    <source>
        <dbReference type="EMBL" id="MES1922574.1"/>
    </source>
</evidence>
<dbReference type="InterPro" id="IPR027652">
    <property type="entry name" value="PRP8"/>
</dbReference>
<protein>
    <submittedName>
        <fullName evidence="1">Uncharacterized protein</fullName>
    </submittedName>
</protein>
<dbReference type="PANTHER" id="PTHR11140">
    <property type="entry name" value="PRE-MRNA SPLICING FACTOR PRP8"/>
    <property type="match status" value="1"/>
</dbReference>
<organism evidence="1 2">
    <name type="scientific">Bonamia ostreae</name>
    <dbReference type="NCBI Taxonomy" id="126728"/>
    <lineage>
        <taxon>Eukaryota</taxon>
        <taxon>Sar</taxon>
        <taxon>Rhizaria</taxon>
        <taxon>Endomyxa</taxon>
        <taxon>Ascetosporea</taxon>
        <taxon>Haplosporida</taxon>
        <taxon>Bonamia</taxon>
    </lineage>
</organism>
<dbReference type="PANTHER" id="PTHR11140:SF0">
    <property type="entry name" value="PRE-MRNA-PROCESSING-SPLICING FACTOR 8"/>
    <property type="match status" value="1"/>
</dbReference>
<dbReference type="EMBL" id="JBDODL010003120">
    <property type="protein sequence ID" value="MES1922574.1"/>
    <property type="molecule type" value="Genomic_DNA"/>
</dbReference>
<dbReference type="Proteomes" id="UP001439008">
    <property type="component" value="Unassembled WGS sequence"/>
</dbReference>
<name>A0ABV2ASX1_9EUKA</name>
<keyword evidence="2" id="KW-1185">Reference proteome</keyword>
<reference evidence="1 2" key="1">
    <citation type="journal article" date="2024" name="BMC Biol.">
        <title>Comparative genomics of Ascetosporea gives new insight into the evolutionary basis for animal parasitism in Rhizaria.</title>
        <authorList>
            <person name="Hiltunen Thoren M."/>
            <person name="Onut-Brannstrom I."/>
            <person name="Alfjorden A."/>
            <person name="Peckova H."/>
            <person name="Swords F."/>
            <person name="Hooper C."/>
            <person name="Holzer A.S."/>
            <person name="Bass D."/>
            <person name="Burki F."/>
        </authorList>
    </citation>
    <scope>NUCLEOTIDE SEQUENCE [LARGE SCALE GENOMIC DNA]</scope>
    <source>
        <strain evidence="1">20-A016</strain>
    </source>
</reference>
<gene>
    <name evidence="1" type="ORF">MHBO_004089</name>
</gene>
<evidence type="ECO:0000313" key="2">
    <source>
        <dbReference type="Proteomes" id="UP001439008"/>
    </source>
</evidence>
<comment type="caution">
    <text evidence="1">The sequence shown here is derived from an EMBL/GenBank/DDBJ whole genome shotgun (WGS) entry which is preliminary data.</text>
</comment>
<proteinExistence type="predicted"/>
<sequence length="74" mass="8645">MTFEASAINGTVSKNDEENTVQKIKKQLDLKSKHWERLCKNRFAKKRKIGFVQSEKTFMPPEHVRKIVKDHGGF</sequence>
<accession>A0ABV2ASX1</accession>